<dbReference type="AlphaFoldDB" id="A0A6F8ZKM1"/>
<accession>A0A6F8ZKM1</accession>
<dbReference type="Gene3D" id="1.10.30.50">
    <property type="match status" value="1"/>
</dbReference>
<evidence type="ECO:0000313" key="2">
    <source>
        <dbReference type="EMBL" id="CAB1130233.1"/>
    </source>
</evidence>
<gene>
    <name evidence="2" type="ORF">R50_2744</name>
</gene>
<proteinExistence type="predicted"/>
<dbReference type="InterPro" id="IPR052892">
    <property type="entry name" value="NA-targeting_endonuclease"/>
</dbReference>
<dbReference type="PANTHER" id="PTHR33877">
    <property type="entry name" value="SLL1193 PROTEIN"/>
    <property type="match status" value="1"/>
</dbReference>
<evidence type="ECO:0000259" key="1">
    <source>
        <dbReference type="SMART" id="SM00507"/>
    </source>
</evidence>
<dbReference type="SMART" id="SM00507">
    <property type="entry name" value="HNHc"/>
    <property type="match status" value="1"/>
</dbReference>
<keyword evidence="2" id="KW-0540">Nuclease</keyword>
<keyword evidence="2" id="KW-0255">Endonuclease</keyword>
<protein>
    <submittedName>
        <fullName evidence="2">HNH endonuclease</fullName>
    </submittedName>
</protein>
<dbReference type="InterPro" id="IPR029471">
    <property type="entry name" value="HNH_5"/>
</dbReference>
<name>A0A6F8ZKM1_9FIRM</name>
<sequence>MVGLPESLLAALPSGEALVPVVDPRGRPLTPCTVERARQNLEDGLATWEAGVLRLNYHPLAYRRVYRKVLKRDGYVCAWCGGVGSTLDHVIPLSWGGQTEPDNCVVACRACNHSRNNALPSRFAAMRGLRIRHPVILRVLAREEELVAEAERSLLSRPISTCVSREEAQVWLAYHQGHPERVHPEPPGEAPATRLKRGSRPFLTAFLP</sequence>
<dbReference type="Pfam" id="PF14279">
    <property type="entry name" value="HNH_5"/>
    <property type="match status" value="1"/>
</dbReference>
<dbReference type="KEGG" id="hfv:R50_2744"/>
<dbReference type="EMBL" id="LR778114">
    <property type="protein sequence ID" value="CAB1130233.1"/>
    <property type="molecule type" value="Genomic_DNA"/>
</dbReference>
<dbReference type="InterPro" id="IPR003615">
    <property type="entry name" value="HNH_nuc"/>
</dbReference>
<keyword evidence="2" id="KW-0378">Hydrolase</keyword>
<dbReference type="Proteomes" id="UP000503399">
    <property type="component" value="Chromosome"/>
</dbReference>
<dbReference type="GO" id="GO:0004519">
    <property type="term" value="F:endonuclease activity"/>
    <property type="evidence" value="ECO:0007669"/>
    <property type="project" value="UniProtKB-KW"/>
</dbReference>
<organism evidence="2 3">
    <name type="scientific">Candidatus Hydrogenisulfobacillus filiaventi</name>
    <dbReference type="NCBI Taxonomy" id="2707344"/>
    <lineage>
        <taxon>Bacteria</taxon>
        <taxon>Bacillati</taxon>
        <taxon>Bacillota</taxon>
        <taxon>Clostridia</taxon>
        <taxon>Eubacteriales</taxon>
        <taxon>Clostridiales Family XVII. Incertae Sedis</taxon>
        <taxon>Candidatus Hydrogenisulfobacillus</taxon>
    </lineage>
</organism>
<dbReference type="PANTHER" id="PTHR33877:SF2">
    <property type="entry name" value="OS07G0170200 PROTEIN"/>
    <property type="match status" value="1"/>
</dbReference>
<feature type="domain" description="HNH nuclease" evidence="1">
    <location>
        <begin position="64"/>
        <end position="113"/>
    </location>
</feature>
<evidence type="ECO:0000313" key="3">
    <source>
        <dbReference type="Proteomes" id="UP000503399"/>
    </source>
</evidence>
<reference evidence="2 3" key="1">
    <citation type="submission" date="2020-02" db="EMBL/GenBank/DDBJ databases">
        <authorList>
            <person name="Hogendoorn C."/>
        </authorList>
    </citation>
    <scope>NUCLEOTIDE SEQUENCE [LARGE SCALE GENOMIC DNA]</scope>
    <source>
        <strain evidence="2">R501</strain>
    </source>
</reference>
<keyword evidence="3" id="KW-1185">Reference proteome</keyword>
<dbReference type="CDD" id="cd00085">
    <property type="entry name" value="HNHc"/>
    <property type="match status" value="1"/>
</dbReference>